<evidence type="ECO:0000256" key="1">
    <source>
        <dbReference type="SAM" id="MobiDB-lite"/>
    </source>
</evidence>
<protein>
    <submittedName>
        <fullName evidence="2">Uncharacterized protein</fullName>
    </submittedName>
</protein>
<dbReference type="AlphaFoldDB" id="A0A2T6ZDQ0"/>
<dbReference type="Proteomes" id="UP000244722">
    <property type="component" value="Unassembled WGS sequence"/>
</dbReference>
<evidence type="ECO:0000313" key="3">
    <source>
        <dbReference type="Proteomes" id="UP000244722"/>
    </source>
</evidence>
<keyword evidence="3" id="KW-1185">Reference proteome</keyword>
<evidence type="ECO:0000313" key="2">
    <source>
        <dbReference type="EMBL" id="PUU73620.1"/>
    </source>
</evidence>
<sequence>MLHCWTRRRPSTLSFPRPLQIVLRMDPPLFICSPFWSLLTSHHHLPPLQQSRCSSFLRYRRNMFSELPPPPPSSKRHQIQASVQTTIASRQPSKGLQSRKVPKPLDSYNSNRTAGTVPAPPRENPCQTHRTKESVIRALSNTTTAFVENEPPADSVSQQSRYFQSQSTSSLSALHDAAYFNEDDFESDGDLNFDDSITITTAPSTAGAGAPSLPIQGMNPPPPKTISEDIHYGGTPSSSAPVDWSSSPAEHFAKPGGAMLRGSAGRPMVIEEDPEEVIEEAHQPKKRKLMPWGDRDGSRGAASNSNIVTPDPPARSKRLDHLWDMTASDLKKANRKRLDQKRAYSTSSATDAAPAKAGVTVQRKLKLSDEQQHVLDIVLEGGGKGIFFTGSAGQLILILALLYHFASPFTGNIPHSGSGHTVTRNKHKVLFRKPVYALCW</sequence>
<gene>
    <name evidence="2" type="ORF">B9Z19DRAFT_525950</name>
</gene>
<proteinExistence type="predicted"/>
<feature type="region of interest" description="Disordered" evidence="1">
    <location>
        <begin position="280"/>
        <end position="317"/>
    </location>
</feature>
<name>A0A2T6ZDQ0_TUBBO</name>
<feature type="compositionally biased region" description="Polar residues" evidence="1">
    <location>
        <begin position="79"/>
        <end position="96"/>
    </location>
</feature>
<reference evidence="2 3" key="1">
    <citation type="submission" date="2017-04" db="EMBL/GenBank/DDBJ databases">
        <title>Draft genome sequence of Tuber borchii Vittad., a whitish edible truffle.</title>
        <authorList>
            <consortium name="DOE Joint Genome Institute"/>
            <person name="Murat C."/>
            <person name="Kuo A."/>
            <person name="Barry K.W."/>
            <person name="Clum A."/>
            <person name="Dockter R.B."/>
            <person name="Fauchery L."/>
            <person name="Iotti M."/>
            <person name="Kohler A."/>
            <person name="Labutti K."/>
            <person name="Lindquist E.A."/>
            <person name="Lipzen A."/>
            <person name="Ohm R.A."/>
            <person name="Wang M."/>
            <person name="Grigoriev I.V."/>
            <person name="Zambonelli A."/>
            <person name="Martin F.M."/>
        </authorList>
    </citation>
    <scope>NUCLEOTIDE SEQUENCE [LARGE SCALE GENOMIC DNA]</scope>
    <source>
        <strain evidence="2 3">Tbo3840</strain>
    </source>
</reference>
<accession>A0A2T6ZDQ0</accession>
<dbReference type="EMBL" id="NESQ01000361">
    <property type="protein sequence ID" value="PUU73620.1"/>
    <property type="molecule type" value="Genomic_DNA"/>
</dbReference>
<feature type="region of interest" description="Disordered" evidence="1">
    <location>
        <begin position="64"/>
        <end position="130"/>
    </location>
</feature>
<organism evidence="2 3">
    <name type="scientific">Tuber borchii</name>
    <name type="common">White truffle</name>
    <dbReference type="NCBI Taxonomy" id="42251"/>
    <lineage>
        <taxon>Eukaryota</taxon>
        <taxon>Fungi</taxon>
        <taxon>Dikarya</taxon>
        <taxon>Ascomycota</taxon>
        <taxon>Pezizomycotina</taxon>
        <taxon>Pezizomycetes</taxon>
        <taxon>Pezizales</taxon>
        <taxon>Tuberaceae</taxon>
        <taxon>Tuber</taxon>
    </lineage>
</organism>
<comment type="caution">
    <text evidence="2">The sequence shown here is derived from an EMBL/GenBank/DDBJ whole genome shotgun (WGS) entry which is preliminary data.</text>
</comment>